<evidence type="ECO:0000313" key="14">
    <source>
        <dbReference type="Proteomes" id="UP000749311"/>
    </source>
</evidence>
<dbReference type="Pfam" id="PF02153">
    <property type="entry name" value="PDH_N"/>
    <property type="match status" value="1"/>
</dbReference>
<evidence type="ECO:0000256" key="1">
    <source>
        <dbReference type="ARBA" id="ARBA00005067"/>
    </source>
</evidence>
<dbReference type="NCBIfam" id="NF005111">
    <property type="entry name" value="PRK06545.2-3"/>
    <property type="match status" value="1"/>
</dbReference>
<dbReference type="InterPro" id="IPR036291">
    <property type="entry name" value="NAD(P)-bd_dom_sf"/>
</dbReference>
<keyword evidence="8" id="KW-0057">Aromatic amino acid biosynthesis</keyword>
<evidence type="ECO:0000256" key="8">
    <source>
        <dbReference type="ARBA" id="ARBA00023141"/>
    </source>
</evidence>
<name>A0ABX0SDZ2_9ACTN</name>
<dbReference type="EC" id="1.3.1.12" evidence="3"/>
<comment type="catalytic activity">
    <reaction evidence="9">
        <text>prephenate + NAD(+) = 3-(4-hydroxyphenyl)pyruvate + CO2 + NADH</text>
        <dbReference type="Rhea" id="RHEA:13869"/>
        <dbReference type="ChEBI" id="CHEBI:16526"/>
        <dbReference type="ChEBI" id="CHEBI:29934"/>
        <dbReference type="ChEBI" id="CHEBI:36242"/>
        <dbReference type="ChEBI" id="CHEBI:57540"/>
        <dbReference type="ChEBI" id="CHEBI:57945"/>
        <dbReference type="EC" id="1.3.1.12"/>
    </reaction>
</comment>
<sequence>MIDPAVIVGTGLVGASVGCALSAAGLSVHLRDRVRSHAVVAAGRGAGVVEPVDPASARLVVVAVPPTAVPRVVASSLARYPNAVVTDVGSVKSKILDEVIALTEDASRYIGGHPMAGSHQSGPLTAAAELFADRTWVLTPRPDNPDWVVETARTLASVCGARIVEMSAADHDRAVAEVSHFPQLVSSLTAARLADVPRGDLRLAGQGVRDVTRIAASDPDMWVQIVAANRAPIREQLVALRDDLSGLIAALDEPDAVNDVLKRGNKGVRALPGKRGKRPDKLVPVVVQIPDAPGALGRLFADIAMNGINIEDLSIEHDPDREIGYLSIDVAPDRVDGLRRMIRDRGWGLRS</sequence>
<dbReference type="PROSITE" id="PS51176">
    <property type="entry name" value="PDH_ADH"/>
    <property type="match status" value="1"/>
</dbReference>
<dbReference type="RefSeq" id="WP_341770052.1">
    <property type="nucleotide sequence ID" value="NZ_BAAAOO010000015.1"/>
</dbReference>
<keyword evidence="10" id="KW-0812">Transmembrane</keyword>
<dbReference type="InterPro" id="IPR045865">
    <property type="entry name" value="ACT-like_dom_sf"/>
</dbReference>
<organism evidence="13 14">
    <name type="scientific">Brooklawnia cerclae</name>
    <dbReference type="NCBI Taxonomy" id="349934"/>
    <lineage>
        <taxon>Bacteria</taxon>
        <taxon>Bacillati</taxon>
        <taxon>Actinomycetota</taxon>
        <taxon>Actinomycetes</taxon>
        <taxon>Propionibacteriales</taxon>
        <taxon>Propionibacteriaceae</taxon>
        <taxon>Brooklawnia</taxon>
    </lineage>
</organism>
<accession>A0ABX0SDZ2</accession>
<keyword evidence="7" id="KW-0520">NAD</keyword>
<keyword evidence="5" id="KW-0827">Tyrosine biosynthesis</keyword>
<dbReference type="SUPFAM" id="SSF55021">
    <property type="entry name" value="ACT-like"/>
    <property type="match status" value="1"/>
</dbReference>
<dbReference type="Gene3D" id="3.40.50.720">
    <property type="entry name" value="NAD(P)-binding Rossmann-like Domain"/>
    <property type="match status" value="1"/>
</dbReference>
<feature type="domain" description="ACT" evidence="12">
    <location>
        <begin position="284"/>
        <end position="351"/>
    </location>
</feature>
<feature type="transmembrane region" description="Helical" evidence="10">
    <location>
        <begin position="6"/>
        <end position="28"/>
    </location>
</feature>
<keyword evidence="10" id="KW-1133">Transmembrane helix</keyword>
<keyword evidence="14" id="KW-1185">Reference proteome</keyword>
<comment type="caution">
    <text evidence="13">The sequence shown here is derived from an EMBL/GenBank/DDBJ whole genome shotgun (WGS) entry which is preliminary data.</text>
</comment>
<dbReference type="CDD" id="cd02116">
    <property type="entry name" value="ACT"/>
    <property type="match status" value="1"/>
</dbReference>
<dbReference type="EMBL" id="JAAMOZ010000001">
    <property type="protein sequence ID" value="NIH56574.1"/>
    <property type="molecule type" value="Genomic_DNA"/>
</dbReference>
<dbReference type="InterPro" id="IPR046826">
    <property type="entry name" value="PDH_N"/>
</dbReference>
<gene>
    <name evidence="13" type="ORF">FB473_001219</name>
</gene>
<evidence type="ECO:0000256" key="9">
    <source>
        <dbReference type="ARBA" id="ARBA00049260"/>
    </source>
</evidence>
<evidence type="ECO:0000256" key="5">
    <source>
        <dbReference type="ARBA" id="ARBA00022498"/>
    </source>
</evidence>
<comment type="similarity">
    <text evidence="2">Belongs to the prephenate/arogenate dehydrogenase family.</text>
</comment>
<dbReference type="InterPro" id="IPR002912">
    <property type="entry name" value="ACT_dom"/>
</dbReference>
<dbReference type="SUPFAM" id="SSF48179">
    <property type="entry name" value="6-phosphogluconate dehydrogenase C-terminal domain-like"/>
    <property type="match status" value="1"/>
</dbReference>
<dbReference type="PANTHER" id="PTHR21363:SF0">
    <property type="entry name" value="PREPHENATE DEHYDROGENASE [NADP(+)]"/>
    <property type="match status" value="1"/>
</dbReference>
<keyword evidence="10" id="KW-0472">Membrane</keyword>
<evidence type="ECO:0000256" key="3">
    <source>
        <dbReference type="ARBA" id="ARBA00012068"/>
    </source>
</evidence>
<evidence type="ECO:0000259" key="12">
    <source>
        <dbReference type="PROSITE" id="PS51671"/>
    </source>
</evidence>
<evidence type="ECO:0000256" key="6">
    <source>
        <dbReference type="ARBA" id="ARBA00023002"/>
    </source>
</evidence>
<feature type="domain" description="Prephenate/arogenate dehydrogenase" evidence="11">
    <location>
        <begin position="3"/>
        <end position="282"/>
    </location>
</feature>
<dbReference type="Proteomes" id="UP000749311">
    <property type="component" value="Unassembled WGS sequence"/>
</dbReference>
<dbReference type="InterPro" id="IPR003099">
    <property type="entry name" value="Prephen_DH"/>
</dbReference>
<evidence type="ECO:0000259" key="11">
    <source>
        <dbReference type="PROSITE" id="PS51176"/>
    </source>
</evidence>
<evidence type="ECO:0000256" key="4">
    <source>
        <dbReference type="ARBA" id="ARBA00016891"/>
    </source>
</evidence>
<dbReference type="InterPro" id="IPR050812">
    <property type="entry name" value="Preph/Arog_dehydrog"/>
</dbReference>
<dbReference type="PANTHER" id="PTHR21363">
    <property type="entry name" value="PREPHENATE DEHYDROGENASE"/>
    <property type="match status" value="1"/>
</dbReference>
<reference evidence="13 14" key="1">
    <citation type="submission" date="2020-02" db="EMBL/GenBank/DDBJ databases">
        <title>Sequencing the genomes of 1000 actinobacteria strains.</title>
        <authorList>
            <person name="Klenk H.-P."/>
        </authorList>
    </citation>
    <scope>NUCLEOTIDE SEQUENCE [LARGE SCALE GENOMIC DNA]</scope>
    <source>
        <strain evidence="13 14">DSM 19609</strain>
    </source>
</reference>
<evidence type="ECO:0000313" key="13">
    <source>
        <dbReference type="EMBL" id="NIH56574.1"/>
    </source>
</evidence>
<evidence type="ECO:0000256" key="7">
    <source>
        <dbReference type="ARBA" id="ARBA00023027"/>
    </source>
</evidence>
<dbReference type="NCBIfam" id="NF005112">
    <property type="entry name" value="PRK06545.2-4"/>
    <property type="match status" value="1"/>
</dbReference>
<keyword evidence="6 13" id="KW-0560">Oxidoreductase</keyword>
<dbReference type="GO" id="GO:0008977">
    <property type="term" value="F:prephenate dehydrogenase (NAD+) activity"/>
    <property type="evidence" value="ECO:0007669"/>
    <property type="project" value="UniProtKB-EC"/>
</dbReference>
<comment type="pathway">
    <text evidence="1">Amino-acid biosynthesis; L-tyrosine biosynthesis; (4-hydroxyphenyl)pyruvate from prephenate (NAD(+) route): step 1/1.</text>
</comment>
<dbReference type="PROSITE" id="PS51671">
    <property type="entry name" value="ACT"/>
    <property type="match status" value="1"/>
</dbReference>
<evidence type="ECO:0000256" key="2">
    <source>
        <dbReference type="ARBA" id="ARBA00007964"/>
    </source>
</evidence>
<dbReference type="InterPro" id="IPR046825">
    <property type="entry name" value="PDH_C"/>
</dbReference>
<dbReference type="SUPFAM" id="SSF51735">
    <property type="entry name" value="NAD(P)-binding Rossmann-fold domains"/>
    <property type="match status" value="1"/>
</dbReference>
<dbReference type="Gene3D" id="1.10.3660.10">
    <property type="entry name" value="6-phosphogluconate dehydrogenase C-terminal like domain"/>
    <property type="match status" value="1"/>
</dbReference>
<evidence type="ECO:0000256" key="10">
    <source>
        <dbReference type="SAM" id="Phobius"/>
    </source>
</evidence>
<dbReference type="Pfam" id="PF20463">
    <property type="entry name" value="PDH_C"/>
    <property type="match status" value="1"/>
</dbReference>
<dbReference type="InterPro" id="IPR008927">
    <property type="entry name" value="6-PGluconate_DH-like_C_sf"/>
</dbReference>
<keyword evidence="8" id="KW-0028">Amino-acid biosynthesis</keyword>
<proteinExistence type="inferred from homology"/>
<protein>
    <recommendedName>
        <fullName evidence="4">Prephenate dehydrogenase</fullName>
        <ecNumber evidence="3">1.3.1.12</ecNumber>
    </recommendedName>
</protein>